<sequence>MVDVTKENFAALLPHIEADLRSALFVAIDTEFTSLLTNTRYSNEWFDSGSDRYRKLRNNLTNVAICQLGLAICKPSARSNEYECRVYNIFLQPPHFLDHDVLMLCQASSLSFLAAHEFDFNKVRLLSWYQQENFAALLPHIEADLRSALFVAIDTEFTSLLTNTRYSNELVLRVSAACKDSEPHDRGVGHEGAPLPEHQDRTLAPSLLAALHNTTPDLHAQLRHQRIIVRKVTAEERTQLADRISHDWQELTDDTLQWLTGCSHIMWLMASLRLPVVVHNGIIDIMLIYQQFFGPLPATLPAFKKAFHSELPCVFDTKLMAYQLKRIYKEEVPVSECLSNTTLAPLTAALQEQLPVLFKPNLSITQPYNKYSGGERPHEAGYDAYLTAACCLHLAHLHFTYDLPQRSLCRAMDARELLCQLKNFANKINISRAAVFYVNLTGKDRTAPRPPWLIVENTNRFFSFRGSENNVDVNDNIAAREIKTHSSSSMPVYFDPQVLHAREPQTGVSNEQPHPSTRSIWTIDNNGFVIKQPDTSYLSQHCNTNEKRSNNLTADSNSNVQKEPKLPFVSANSKDFSGGLVCHAQNVKPLEKFSPETVSLLLSRFGSVDVRSWRRNKLLVAVASYDTHDQILTSFRAPGLRVYPYSALKHSALVRGVLWTGLLASGGLGAFLLYSAVTESGTRR</sequence>
<keyword evidence="2" id="KW-1133">Transmembrane helix</keyword>
<evidence type="ECO:0000313" key="3">
    <source>
        <dbReference type="Proteomes" id="UP000694843"/>
    </source>
</evidence>
<dbReference type="Pfam" id="PF04857">
    <property type="entry name" value="CAF1"/>
    <property type="match status" value="3"/>
</dbReference>
<accession>A0A8B7NJX0</accession>
<dbReference type="Gene3D" id="3.30.420.10">
    <property type="entry name" value="Ribonuclease H-like superfamily/Ribonuclease H"/>
    <property type="match status" value="2"/>
</dbReference>
<dbReference type="OrthoDB" id="414075at2759"/>
<evidence type="ECO:0000256" key="2">
    <source>
        <dbReference type="SAM" id="Phobius"/>
    </source>
</evidence>
<dbReference type="PANTHER" id="PTHR15092:SF22">
    <property type="entry name" value="POLY(A)-SPECIFIC RIBONUCLEASE PNLDC1"/>
    <property type="match status" value="1"/>
</dbReference>
<dbReference type="Proteomes" id="UP000694843">
    <property type="component" value="Unplaced"/>
</dbReference>
<dbReference type="KEGG" id="hazt:108670976"/>
<reference evidence="4" key="1">
    <citation type="submission" date="2025-08" db="UniProtKB">
        <authorList>
            <consortium name="RefSeq"/>
        </authorList>
    </citation>
    <scope>IDENTIFICATION</scope>
    <source>
        <tissue evidence="4">Whole organism</tissue>
    </source>
</reference>
<dbReference type="GeneID" id="108670976"/>
<proteinExistence type="inferred from homology"/>
<dbReference type="InterPro" id="IPR051181">
    <property type="entry name" value="CAF1_poly(A)_ribonucleases"/>
</dbReference>
<evidence type="ECO:0000313" key="4">
    <source>
        <dbReference type="RefSeq" id="XP_018013950.2"/>
    </source>
</evidence>
<dbReference type="GO" id="GO:0003723">
    <property type="term" value="F:RNA binding"/>
    <property type="evidence" value="ECO:0007669"/>
    <property type="project" value="TreeGrafter"/>
</dbReference>
<comment type="similarity">
    <text evidence="1">Belongs to the CAF1 family.</text>
</comment>
<dbReference type="InterPro" id="IPR012337">
    <property type="entry name" value="RNaseH-like_sf"/>
</dbReference>
<dbReference type="InterPro" id="IPR036397">
    <property type="entry name" value="RNaseH_sf"/>
</dbReference>
<keyword evidence="2" id="KW-0472">Membrane</keyword>
<name>A0A8B7NJX0_HYAAZ</name>
<feature type="transmembrane region" description="Helical" evidence="2">
    <location>
        <begin position="656"/>
        <end position="677"/>
    </location>
</feature>
<dbReference type="RefSeq" id="XP_018013950.2">
    <property type="nucleotide sequence ID" value="XM_018158461.2"/>
</dbReference>
<dbReference type="InterPro" id="IPR006941">
    <property type="entry name" value="RNase_CAF1"/>
</dbReference>
<dbReference type="AlphaFoldDB" id="A0A8B7NJX0"/>
<dbReference type="SUPFAM" id="SSF53098">
    <property type="entry name" value="Ribonuclease H-like"/>
    <property type="match status" value="2"/>
</dbReference>
<keyword evidence="3" id="KW-1185">Reference proteome</keyword>
<organism evidence="3 4">
    <name type="scientific">Hyalella azteca</name>
    <name type="common">Amphipod</name>
    <dbReference type="NCBI Taxonomy" id="294128"/>
    <lineage>
        <taxon>Eukaryota</taxon>
        <taxon>Metazoa</taxon>
        <taxon>Ecdysozoa</taxon>
        <taxon>Arthropoda</taxon>
        <taxon>Crustacea</taxon>
        <taxon>Multicrustacea</taxon>
        <taxon>Malacostraca</taxon>
        <taxon>Eumalacostraca</taxon>
        <taxon>Peracarida</taxon>
        <taxon>Amphipoda</taxon>
        <taxon>Senticaudata</taxon>
        <taxon>Talitrida</taxon>
        <taxon>Talitroidea</taxon>
        <taxon>Hyalellidae</taxon>
        <taxon>Hyalella</taxon>
    </lineage>
</organism>
<gene>
    <name evidence="4" type="primary">LOC108670976</name>
</gene>
<dbReference type="GO" id="GO:0000175">
    <property type="term" value="F:3'-5'-RNA exonuclease activity"/>
    <property type="evidence" value="ECO:0007669"/>
    <property type="project" value="TreeGrafter"/>
</dbReference>
<dbReference type="PANTHER" id="PTHR15092">
    <property type="entry name" value="POLY A -SPECIFIC RIBONUCLEASE/TARGET OF EGR1, MEMBER 1"/>
    <property type="match status" value="1"/>
</dbReference>
<keyword evidence="2" id="KW-0812">Transmembrane</keyword>
<protein>
    <submittedName>
        <fullName evidence="4">Pre-piRNA 3'-exonuclease trimmer</fullName>
    </submittedName>
</protein>
<evidence type="ECO:0000256" key="1">
    <source>
        <dbReference type="ARBA" id="ARBA00008372"/>
    </source>
</evidence>